<evidence type="ECO:0000256" key="5">
    <source>
        <dbReference type="ARBA" id="ARBA00023136"/>
    </source>
</evidence>
<feature type="transmembrane region" description="Helical" evidence="6">
    <location>
        <begin position="42"/>
        <end position="60"/>
    </location>
</feature>
<feature type="transmembrane region" description="Helical" evidence="6">
    <location>
        <begin position="12"/>
        <end position="30"/>
    </location>
</feature>
<protein>
    <submittedName>
        <fullName evidence="8">EamA family transporter</fullName>
    </submittedName>
</protein>
<dbReference type="PANTHER" id="PTHR32322:SF2">
    <property type="entry name" value="EAMA DOMAIN-CONTAINING PROTEIN"/>
    <property type="match status" value="1"/>
</dbReference>
<comment type="caution">
    <text evidence="8">The sequence shown here is derived from an EMBL/GenBank/DDBJ whole genome shotgun (WGS) entry which is preliminary data.</text>
</comment>
<evidence type="ECO:0000256" key="3">
    <source>
        <dbReference type="ARBA" id="ARBA00022692"/>
    </source>
</evidence>
<comment type="subcellular location">
    <subcellularLocation>
        <location evidence="1">Membrane</location>
        <topology evidence="1">Multi-pass membrane protein</topology>
    </subcellularLocation>
</comment>
<accession>A0A930YIU0</accession>
<evidence type="ECO:0000256" key="4">
    <source>
        <dbReference type="ARBA" id="ARBA00022989"/>
    </source>
</evidence>
<proteinExistence type="inferred from homology"/>
<feature type="transmembrane region" description="Helical" evidence="6">
    <location>
        <begin position="190"/>
        <end position="212"/>
    </location>
</feature>
<dbReference type="InterPro" id="IPR000620">
    <property type="entry name" value="EamA_dom"/>
</dbReference>
<feature type="transmembrane region" description="Helical" evidence="6">
    <location>
        <begin position="155"/>
        <end position="175"/>
    </location>
</feature>
<evidence type="ECO:0000256" key="2">
    <source>
        <dbReference type="ARBA" id="ARBA00007362"/>
    </source>
</evidence>
<feature type="transmembrane region" description="Helical" evidence="6">
    <location>
        <begin position="66"/>
        <end position="87"/>
    </location>
</feature>
<dbReference type="SUPFAM" id="SSF103481">
    <property type="entry name" value="Multidrug resistance efflux transporter EmrE"/>
    <property type="match status" value="2"/>
</dbReference>
<keyword evidence="9" id="KW-1185">Reference proteome</keyword>
<feature type="domain" description="EamA" evidence="7">
    <location>
        <begin position="1"/>
        <end position="114"/>
    </location>
</feature>
<comment type="similarity">
    <text evidence="2">Belongs to the EamA transporter family.</text>
</comment>
<dbReference type="PANTHER" id="PTHR32322">
    <property type="entry name" value="INNER MEMBRANE TRANSPORTER"/>
    <property type="match status" value="1"/>
</dbReference>
<keyword evidence="4 6" id="KW-1133">Transmembrane helix</keyword>
<evidence type="ECO:0000313" key="8">
    <source>
        <dbReference type="EMBL" id="MBF4764354.1"/>
    </source>
</evidence>
<keyword evidence="5 6" id="KW-0472">Membrane</keyword>
<dbReference type="InterPro" id="IPR037185">
    <property type="entry name" value="EmrE-like"/>
</dbReference>
<evidence type="ECO:0000313" key="9">
    <source>
        <dbReference type="Proteomes" id="UP000640489"/>
    </source>
</evidence>
<reference evidence="8" key="1">
    <citation type="submission" date="2020-11" db="EMBL/GenBank/DDBJ databases">
        <title>Nocardioides sp. nov., isolated from Soil of Cynanchum wilfordii Hemsley rhizosphere.</title>
        <authorList>
            <person name="Lee J.-S."/>
            <person name="Suh M.K."/>
            <person name="Kim J.-S."/>
        </authorList>
    </citation>
    <scope>NUCLEOTIDE SEQUENCE</scope>
    <source>
        <strain evidence="8">KCTC 19275</strain>
    </source>
</reference>
<dbReference type="Pfam" id="PF00892">
    <property type="entry name" value="EamA"/>
    <property type="match status" value="2"/>
</dbReference>
<dbReference type="GO" id="GO:0016020">
    <property type="term" value="C:membrane"/>
    <property type="evidence" value="ECO:0007669"/>
    <property type="project" value="UniProtKB-SubCell"/>
</dbReference>
<feature type="transmembrane region" description="Helical" evidence="6">
    <location>
        <begin position="219"/>
        <end position="239"/>
    </location>
</feature>
<dbReference type="AlphaFoldDB" id="A0A930YIU0"/>
<evidence type="ECO:0000259" key="7">
    <source>
        <dbReference type="Pfam" id="PF00892"/>
    </source>
</evidence>
<name>A0A930YIU0_9ACTN</name>
<dbReference type="Proteomes" id="UP000640489">
    <property type="component" value="Unassembled WGS sequence"/>
</dbReference>
<dbReference type="EMBL" id="JADKPN010000008">
    <property type="protein sequence ID" value="MBF4764354.1"/>
    <property type="molecule type" value="Genomic_DNA"/>
</dbReference>
<feature type="domain" description="EamA" evidence="7">
    <location>
        <begin position="129"/>
        <end position="262"/>
    </location>
</feature>
<feature type="transmembrane region" description="Helical" evidence="6">
    <location>
        <begin position="99"/>
        <end position="119"/>
    </location>
</feature>
<evidence type="ECO:0000256" key="1">
    <source>
        <dbReference type="ARBA" id="ARBA00004141"/>
    </source>
</evidence>
<feature type="transmembrane region" description="Helical" evidence="6">
    <location>
        <begin position="245"/>
        <end position="264"/>
    </location>
</feature>
<feature type="transmembrane region" description="Helical" evidence="6">
    <location>
        <begin position="125"/>
        <end position="143"/>
    </location>
</feature>
<evidence type="ECO:0000256" key="6">
    <source>
        <dbReference type="SAM" id="Phobius"/>
    </source>
</evidence>
<sequence length="291" mass="30526">MVEDLPPLASASWRYLVAGLLLGAILAARSGVRRLRATPRELVGCAVLGLLLPALGNGLVTLGEHMGTPSGVAALLIAAVPLWVIVYRRVAGDRPTRRTTLGTLLGFGGLVLLIASSGLGGEVKIGASLVVMSATVFWSLGSWSTPRLPLPKDAFVLTVYEMLFGSLWLLLLAAFRGEHLLPVAAPLDAWLAWAYLVTFGSVVAFTAYVWVLGVAPISLVATYAYVNPVVAVFLGWLILSEPVTLPIVIGGGIVVGAVAIVVSAERRANRVSAEEAGVQEAIRTGDVRITS</sequence>
<dbReference type="InterPro" id="IPR050638">
    <property type="entry name" value="AA-Vitamin_Transporters"/>
</dbReference>
<gene>
    <name evidence="8" type="ORF">ISU07_14565</name>
</gene>
<keyword evidence="3 6" id="KW-0812">Transmembrane</keyword>
<organism evidence="8 9">
    <name type="scientific">Nocardioides islandensis</name>
    <dbReference type="NCBI Taxonomy" id="433663"/>
    <lineage>
        <taxon>Bacteria</taxon>
        <taxon>Bacillati</taxon>
        <taxon>Actinomycetota</taxon>
        <taxon>Actinomycetes</taxon>
        <taxon>Propionibacteriales</taxon>
        <taxon>Nocardioidaceae</taxon>
        <taxon>Nocardioides</taxon>
    </lineage>
</organism>